<dbReference type="PRINTS" id="PR00469">
    <property type="entry name" value="PNDRDTASEII"/>
</dbReference>
<evidence type="ECO:0000313" key="7">
    <source>
        <dbReference type="Proteomes" id="UP000269097"/>
    </source>
</evidence>
<evidence type="ECO:0000256" key="4">
    <source>
        <dbReference type="ARBA" id="ARBA00023002"/>
    </source>
</evidence>
<dbReference type="Proteomes" id="UP000269097">
    <property type="component" value="Chromosome"/>
</dbReference>
<dbReference type="InterPro" id="IPR050097">
    <property type="entry name" value="Ferredoxin-NADP_redctase_2"/>
</dbReference>
<name>A0A3G3K2C1_9BACL</name>
<keyword evidence="3" id="KW-0285">Flavoprotein</keyword>
<organism evidence="6 7">
    <name type="scientific">Cohnella candidum</name>
    <dbReference type="NCBI Taxonomy" id="2674991"/>
    <lineage>
        <taxon>Bacteria</taxon>
        <taxon>Bacillati</taxon>
        <taxon>Bacillota</taxon>
        <taxon>Bacilli</taxon>
        <taxon>Bacillales</taxon>
        <taxon>Paenibacillaceae</taxon>
        <taxon>Cohnella</taxon>
    </lineage>
</organism>
<reference evidence="6 7" key="1">
    <citation type="submission" date="2018-10" db="EMBL/GenBank/DDBJ databases">
        <title>Genome Sequence of Cohnella sp.</title>
        <authorList>
            <person name="Srinivasan S."/>
            <person name="Kim M.K."/>
        </authorList>
    </citation>
    <scope>NUCLEOTIDE SEQUENCE [LARGE SCALE GENOMIC DNA]</scope>
    <source>
        <strain evidence="6 7">18JY8-7</strain>
    </source>
</reference>
<dbReference type="SUPFAM" id="SSF51905">
    <property type="entry name" value="FAD/NAD(P)-binding domain"/>
    <property type="match status" value="1"/>
</dbReference>
<evidence type="ECO:0000256" key="3">
    <source>
        <dbReference type="ARBA" id="ARBA00022630"/>
    </source>
</evidence>
<dbReference type="AlphaFoldDB" id="A0A3G3K2C1"/>
<dbReference type="GO" id="GO:0016491">
    <property type="term" value="F:oxidoreductase activity"/>
    <property type="evidence" value="ECO:0007669"/>
    <property type="project" value="UniProtKB-KW"/>
</dbReference>
<dbReference type="InterPro" id="IPR036188">
    <property type="entry name" value="FAD/NAD-bd_sf"/>
</dbReference>
<dbReference type="PRINTS" id="PR00368">
    <property type="entry name" value="FADPNR"/>
</dbReference>
<comment type="subunit">
    <text evidence="2">Homodimer.</text>
</comment>
<sequence length="300" mass="32775">MGMLDCAIVGGGPAGLNAALVLGRSRRNVVLFDDNRARNGVTREAHGFVTRDGIPPSEFRRIAHEELARYPTVRVKNTRVNDVRKTGSAIQLTAADGVVYQARKVILATGLKEDLPSVPGIRSFYGTSLFSCPYCDGWERKDEPLVVISESQHAFDMAKTVYAWSRDLILCTNGYFVVSREERKQLEAKNIRLYEQKIRELVGVDGQLRKVVFEDGTEERRTGGFVVSVWSYPTDFGRALGCELNEHGGIATGDFGKTSVEGVFAAGDVSNIVPAQLVVAAASGSRAAIGINSELIEEDF</sequence>
<comment type="cofactor">
    <cofactor evidence="1">
        <name>FAD</name>
        <dbReference type="ChEBI" id="CHEBI:57692"/>
    </cofactor>
</comment>
<dbReference type="RefSeq" id="WP_123042402.1">
    <property type="nucleotide sequence ID" value="NZ_CP033433.1"/>
</dbReference>
<keyword evidence="7" id="KW-1185">Reference proteome</keyword>
<gene>
    <name evidence="6" type="ORF">EAV92_18165</name>
</gene>
<proteinExistence type="predicted"/>
<accession>A0A3G3K2C1</accession>
<protein>
    <submittedName>
        <fullName evidence="6">NAD(P)/FAD-dependent oxidoreductase</fullName>
    </submittedName>
</protein>
<dbReference type="InterPro" id="IPR023753">
    <property type="entry name" value="FAD/NAD-binding_dom"/>
</dbReference>
<dbReference type="KEGG" id="coh:EAV92_18165"/>
<dbReference type="Gene3D" id="3.50.50.60">
    <property type="entry name" value="FAD/NAD(P)-binding domain"/>
    <property type="match status" value="2"/>
</dbReference>
<evidence type="ECO:0000256" key="2">
    <source>
        <dbReference type="ARBA" id="ARBA00011738"/>
    </source>
</evidence>
<feature type="domain" description="FAD/NAD(P)-binding" evidence="5">
    <location>
        <begin position="5"/>
        <end position="284"/>
    </location>
</feature>
<keyword evidence="4" id="KW-0560">Oxidoreductase</keyword>
<dbReference type="EMBL" id="CP033433">
    <property type="protein sequence ID" value="AYQ74321.1"/>
    <property type="molecule type" value="Genomic_DNA"/>
</dbReference>
<evidence type="ECO:0000313" key="6">
    <source>
        <dbReference type="EMBL" id="AYQ74321.1"/>
    </source>
</evidence>
<dbReference type="Pfam" id="PF07992">
    <property type="entry name" value="Pyr_redox_2"/>
    <property type="match status" value="1"/>
</dbReference>
<dbReference type="PANTHER" id="PTHR48105">
    <property type="entry name" value="THIOREDOXIN REDUCTASE 1-RELATED-RELATED"/>
    <property type="match status" value="1"/>
</dbReference>
<evidence type="ECO:0000256" key="1">
    <source>
        <dbReference type="ARBA" id="ARBA00001974"/>
    </source>
</evidence>
<evidence type="ECO:0000259" key="5">
    <source>
        <dbReference type="Pfam" id="PF07992"/>
    </source>
</evidence>